<evidence type="ECO:0008006" key="2">
    <source>
        <dbReference type="Google" id="ProtNLM"/>
    </source>
</evidence>
<sequence>ISRNGPLFINKGKERLSIGFLGDNQPIQELGLKLNNIINNYKKIQPFIEGLTRDSKAIVAKISKHPIKSFSRERMLVLGEAAGLVTPFFYEGILCGLVSAEIAFYTTKSLIENNSDFNQLSLRQYDNEITRVFRNFFKNGKGSEYIFYNAGSNMQLIWDSYTKSIFKDKKLRRYIYEAYQIEDIEALTNYDTSRDRYAGERMLANLPFLSKISLAPFFLKARFIL</sequence>
<reference evidence="1" key="1">
    <citation type="journal article" date="2014" name="Front. Microbiol.">
        <title>High frequency of phylogenetically diverse reductive dehalogenase-homologous genes in deep subseafloor sedimentary metagenomes.</title>
        <authorList>
            <person name="Kawai M."/>
            <person name="Futagami T."/>
            <person name="Toyoda A."/>
            <person name="Takaki Y."/>
            <person name="Nishi S."/>
            <person name="Hori S."/>
            <person name="Arai W."/>
            <person name="Tsubouchi T."/>
            <person name="Morono Y."/>
            <person name="Uchiyama I."/>
            <person name="Ito T."/>
            <person name="Fujiyama A."/>
            <person name="Inagaki F."/>
            <person name="Takami H."/>
        </authorList>
    </citation>
    <scope>NUCLEOTIDE SEQUENCE</scope>
    <source>
        <strain evidence="1">Expedition CK06-06</strain>
    </source>
</reference>
<dbReference type="EMBL" id="BARU01017187">
    <property type="protein sequence ID" value="GAH57384.1"/>
    <property type="molecule type" value="Genomic_DNA"/>
</dbReference>
<accession>X1HU79</accession>
<dbReference type="AlphaFoldDB" id="X1HU79"/>
<dbReference type="InterPro" id="IPR050407">
    <property type="entry name" value="Geranylgeranyl_reductase"/>
</dbReference>
<dbReference type="SUPFAM" id="SSF51905">
    <property type="entry name" value="FAD/NAD(P)-binding domain"/>
    <property type="match status" value="1"/>
</dbReference>
<dbReference type="PANTHER" id="PTHR42685:SF22">
    <property type="entry name" value="CONDITIONED MEDIUM FACTOR RECEPTOR 1"/>
    <property type="match status" value="1"/>
</dbReference>
<dbReference type="PANTHER" id="PTHR42685">
    <property type="entry name" value="GERANYLGERANYL DIPHOSPHATE REDUCTASE"/>
    <property type="match status" value="1"/>
</dbReference>
<organism evidence="1">
    <name type="scientific">marine sediment metagenome</name>
    <dbReference type="NCBI Taxonomy" id="412755"/>
    <lineage>
        <taxon>unclassified sequences</taxon>
        <taxon>metagenomes</taxon>
        <taxon>ecological metagenomes</taxon>
    </lineage>
</organism>
<evidence type="ECO:0000313" key="1">
    <source>
        <dbReference type="EMBL" id="GAH57384.1"/>
    </source>
</evidence>
<gene>
    <name evidence="1" type="ORF">S03H2_28528</name>
</gene>
<proteinExistence type="predicted"/>
<name>X1HU79_9ZZZZ</name>
<feature type="non-terminal residue" evidence="1">
    <location>
        <position position="1"/>
    </location>
</feature>
<comment type="caution">
    <text evidence="1">The sequence shown here is derived from an EMBL/GenBank/DDBJ whole genome shotgun (WGS) entry which is preliminary data.</text>
</comment>
<dbReference type="Gene3D" id="3.50.50.60">
    <property type="entry name" value="FAD/NAD(P)-binding domain"/>
    <property type="match status" value="1"/>
</dbReference>
<protein>
    <recommendedName>
        <fullName evidence="2">FAD-binding domain-containing protein</fullName>
    </recommendedName>
</protein>
<dbReference type="InterPro" id="IPR036188">
    <property type="entry name" value="FAD/NAD-bd_sf"/>
</dbReference>